<comment type="caution">
    <text evidence="1">The sequence shown here is derived from an EMBL/GenBank/DDBJ whole genome shotgun (WGS) entry which is preliminary data.</text>
</comment>
<accession>A0A318V329</accession>
<dbReference type="Pfam" id="PF07751">
    <property type="entry name" value="Abi_2"/>
    <property type="match status" value="1"/>
</dbReference>
<dbReference type="RefSeq" id="WP_181417011.1">
    <property type="nucleotide sequence ID" value="NZ_QKLW01000003.1"/>
</dbReference>
<sequence length="328" mass="39031">MKYQKPWKSFEEQLRLLKVRGMNIGEPNQARSYLERIGYYRLSAYWYPFRTFQLEMNKQNNKLVLKAQDDFYKNTHFLDAVNLYLFDKSLRLSLTDALERIEIALRVDMAYLLGTKDAFAYRDKTLFHPTFANKKFRGKPAFEAWQEKYSGLLKRSKEDFVKHFHTRYPGEDLPIWIAIEIWDFGSMSQLFSMMQTKDQAQIAQKYGVQDFSVFASWLRSLNYLRNIVAHHSRLWNRNIIDQPKLPNLGQIEWCDNFIGKQNLIAKPFLLIAIVRHLILGICPNTHWHIRIEQMLESFPELKSDKTCSIKDMGAPENWQEWWTQKTPA</sequence>
<dbReference type="Proteomes" id="UP000247551">
    <property type="component" value="Unassembled WGS sequence"/>
</dbReference>
<proteinExistence type="predicted"/>
<organism evidence="1 2">
    <name type="scientific">Marinomonas alcarazii</name>
    <dbReference type="NCBI Taxonomy" id="491949"/>
    <lineage>
        <taxon>Bacteria</taxon>
        <taxon>Pseudomonadati</taxon>
        <taxon>Pseudomonadota</taxon>
        <taxon>Gammaproteobacteria</taxon>
        <taxon>Oceanospirillales</taxon>
        <taxon>Oceanospirillaceae</taxon>
        <taxon>Marinomonas</taxon>
    </lineage>
</organism>
<dbReference type="AlphaFoldDB" id="A0A318V329"/>
<reference evidence="1 2" key="1">
    <citation type="submission" date="2018-06" db="EMBL/GenBank/DDBJ databases">
        <title>Genomic Encyclopedia of Type Strains, Phase III (KMG-III): the genomes of soil and plant-associated and newly described type strains.</title>
        <authorList>
            <person name="Whitman W."/>
        </authorList>
    </citation>
    <scope>NUCLEOTIDE SEQUENCE [LARGE SCALE GENOMIC DNA]</scope>
    <source>
        <strain evidence="1 2">CECT 7730</strain>
    </source>
</reference>
<dbReference type="InterPro" id="IPR011664">
    <property type="entry name" value="Abi_system_AbiD/AbiF-like"/>
</dbReference>
<dbReference type="EMBL" id="QKLW01000003">
    <property type="protein sequence ID" value="PYF82207.1"/>
    <property type="molecule type" value="Genomic_DNA"/>
</dbReference>
<name>A0A318V329_9GAMM</name>
<gene>
    <name evidence="1" type="ORF">DFP75_10333</name>
</gene>
<evidence type="ECO:0000313" key="1">
    <source>
        <dbReference type="EMBL" id="PYF82207.1"/>
    </source>
</evidence>
<protein>
    <submittedName>
        <fullName evidence="1">Abortive infection bacteriophage resistance protein</fullName>
    </submittedName>
</protein>
<dbReference type="InterPro" id="IPR017034">
    <property type="entry name" value="Abi_system_AbiD/AbiF"/>
</dbReference>
<keyword evidence="2" id="KW-1185">Reference proteome</keyword>
<dbReference type="PIRSF" id="PIRSF034934">
    <property type="entry name" value="AbiF_AbiD"/>
    <property type="match status" value="1"/>
</dbReference>
<evidence type="ECO:0000313" key="2">
    <source>
        <dbReference type="Proteomes" id="UP000247551"/>
    </source>
</evidence>